<sequence>MPLIAFDEQKFLRHFVASAACFSLDACLNKSRYTLKEEGQSACLENERKRDKARSG</sequence>
<name>A0A195D6W1_9HYME</name>
<gene>
    <name evidence="1" type="ORF">ALC62_00283</name>
</gene>
<organism evidence="1 2">
    <name type="scientific">Cyphomyrmex costatus</name>
    <dbReference type="NCBI Taxonomy" id="456900"/>
    <lineage>
        <taxon>Eukaryota</taxon>
        <taxon>Metazoa</taxon>
        <taxon>Ecdysozoa</taxon>
        <taxon>Arthropoda</taxon>
        <taxon>Hexapoda</taxon>
        <taxon>Insecta</taxon>
        <taxon>Pterygota</taxon>
        <taxon>Neoptera</taxon>
        <taxon>Endopterygota</taxon>
        <taxon>Hymenoptera</taxon>
        <taxon>Apocrita</taxon>
        <taxon>Aculeata</taxon>
        <taxon>Formicoidea</taxon>
        <taxon>Formicidae</taxon>
        <taxon>Myrmicinae</taxon>
        <taxon>Cyphomyrmex</taxon>
    </lineage>
</organism>
<accession>A0A195D6W1</accession>
<dbReference type="AlphaFoldDB" id="A0A195D6W1"/>
<proteinExistence type="predicted"/>
<evidence type="ECO:0000313" key="1">
    <source>
        <dbReference type="EMBL" id="KYN08613.1"/>
    </source>
</evidence>
<reference evidence="1 2" key="1">
    <citation type="submission" date="2016-03" db="EMBL/GenBank/DDBJ databases">
        <title>Cyphomyrmex costatus WGS genome.</title>
        <authorList>
            <person name="Nygaard S."/>
            <person name="Hu H."/>
            <person name="Boomsma J."/>
            <person name="Zhang G."/>
        </authorList>
    </citation>
    <scope>NUCLEOTIDE SEQUENCE [LARGE SCALE GENOMIC DNA]</scope>
    <source>
        <strain evidence="1">MS0001</strain>
        <tissue evidence="1">Whole body</tissue>
    </source>
</reference>
<protein>
    <submittedName>
        <fullName evidence="1">Uncharacterized protein</fullName>
    </submittedName>
</protein>
<keyword evidence="2" id="KW-1185">Reference proteome</keyword>
<evidence type="ECO:0000313" key="2">
    <source>
        <dbReference type="Proteomes" id="UP000078542"/>
    </source>
</evidence>
<dbReference type="Proteomes" id="UP000078542">
    <property type="component" value="Unassembled WGS sequence"/>
</dbReference>
<dbReference type="EMBL" id="KQ976750">
    <property type="protein sequence ID" value="KYN08613.1"/>
    <property type="molecule type" value="Genomic_DNA"/>
</dbReference>